<dbReference type="Proteomes" id="UP001277972">
    <property type="component" value="Unassembled WGS sequence"/>
</dbReference>
<reference evidence="1" key="1">
    <citation type="submission" date="2023-11" db="EMBL/GenBank/DDBJ databases">
        <title>Gracilibacillus pellucida a moderately halophilic bacterium isolated from saline soil in Xinjiang province.</title>
        <authorList>
            <person name="Zhang Z."/>
            <person name="Tan F."/>
            <person name="Wang Y."/>
            <person name="Xia M."/>
        </authorList>
    </citation>
    <scope>NUCLEOTIDE SEQUENCE</scope>
    <source>
        <strain evidence="1">S3-1-1</strain>
    </source>
</reference>
<keyword evidence="2" id="KW-1185">Reference proteome</keyword>
<keyword evidence="1" id="KW-0378">Hydrolase</keyword>
<evidence type="ECO:0000313" key="2">
    <source>
        <dbReference type="Proteomes" id="UP001277972"/>
    </source>
</evidence>
<name>A0ACC6M3V0_9BACI</name>
<gene>
    <name evidence="1" type="primary">nagB</name>
    <name evidence="1" type="ORF">SH601_06520</name>
</gene>
<proteinExistence type="predicted"/>
<organism evidence="1 2">
    <name type="scientific">Gracilibacillus pellucidus</name>
    <dbReference type="NCBI Taxonomy" id="3095368"/>
    <lineage>
        <taxon>Bacteria</taxon>
        <taxon>Bacillati</taxon>
        <taxon>Bacillota</taxon>
        <taxon>Bacilli</taxon>
        <taxon>Bacillales</taxon>
        <taxon>Bacillaceae</taxon>
        <taxon>Gracilibacillus</taxon>
    </lineage>
</organism>
<evidence type="ECO:0000313" key="1">
    <source>
        <dbReference type="EMBL" id="MDX8045639.1"/>
    </source>
</evidence>
<dbReference type="EMBL" id="JAWZSR010000003">
    <property type="protein sequence ID" value="MDX8045639.1"/>
    <property type="molecule type" value="Genomic_DNA"/>
</dbReference>
<dbReference type="EC" id="3.5.99.6" evidence="1"/>
<accession>A0ACC6M3V0</accession>
<sequence length="248" mass="27867">MKIIRAKDYQEMSKIAANILQDKINEHPAITLGLATGGTPEQTYAYLSEDTQTSFEHVTTFNLDEYIGLSPTNPNSYHYYMNKHLFSKVNIPTEQIFLPNGFAEDLLEECRSYEQKIKQHNGIDLQLLGLGQNGHIGFNEPGTSFERHTHIVSLEPSTIEANARFFDSIEEVPKQAITMGIASIMKSKEILVLVSGKAKNAALEQLMHGKIDEQFPASILNTHENVTIIADEEALGNITFMRREANDR</sequence>
<comment type="caution">
    <text evidence="1">The sequence shown here is derived from an EMBL/GenBank/DDBJ whole genome shotgun (WGS) entry which is preliminary data.</text>
</comment>
<protein>
    <submittedName>
        <fullName evidence="1">Glucosamine-6-phosphate deaminase</fullName>
        <ecNumber evidence="1">3.5.99.6</ecNumber>
    </submittedName>
</protein>